<dbReference type="InterPro" id="IPR016181">
    <property type="entry name" value="Acyl_CoA_acyltransferase"/>
</dbReference>
<dbReference type="OrthoDB" id="8399956at2"/>
<reference evidence="6 7" key="1">
    <citation type="submission" date="2014-10" db="EMBL/GenBank/DDBJ databases">
        <title>Genome sequence of Micropolyspora internatus JCM3315.</title>
        <authorList>
            <person name="Shin S.-K."/>
            <person name="Yi H."/>
        </authorList>
    </citation>
    <scope>NUCLEOTIDE SEQUENCE [LARGE SCALE GENOMIC DNA]</scope>
    <source>
        <strain evidence="6 7">JCM 3315</strain>
    </source>
</reference>
<dbReference type="PANTHER" id="PTHR37817">
    <property type="entry name" value="N-ACETYLTRANSFERASE EIS"/>
    <property type="match status" value="1"/>
</dbReference>
<comment type="subunit">
    <text evidence="4">Homohexamer; trimer of dimers.</text>
</comment>
<feature type="binding site" evidence="4">
    <location>
        <begin position="118"/>
        <end position="119"/>
    </location>
    <ligand>
        <name>acetyl-CoA</name>
        <dbReference type="ChEBI" id="CHEBI:57288"/>
    </ligand>
</feature>
<dbReference type="HAMAP" id="MF_01812">
    <property type="entry name" value="Eis"/>
    <property type="match status" value="1"/>
</dbReference>
<evidence type="ECO:0000259" key="5">
    <source>
        <dbReference type="PROSITE" id="PS51186"/>
    </source>
</evidence>
<dbReference type="OMA" id="PRIYAEH"/>
<dbReference type="InterPro" id="IPR041380">
    <property type="entry name" value="Acetyltransf_17"/>
</dbReference>
<proteinExistence type="inferred from homology"/>
<dbReference type="Gene3D" id="3.40.630.30">
    <property type="match status" value="2"/>
</dbReference>
<dbReference type="InterPro" id="IPR051554">
    <property type="entry name" value="Acetyltransferase_Eis"/>
</dbReference>
<dbReference type="SUPFAM" id="SSF55718">
    <property type="entry name" value="SCP-like"/>
    <property type="match status" value="1"/>
</dbReference>
<evidence type="ECO:0000313" key="6">
    <source>
        <dbReference type="EMBL" id="KHF43460.1"/>
    </source>
</evidence>
<dbReference type="InterPro" id="IPR000182">
    <property type="entry name" value="GNAT_dom"/>
</dbReference>
<feature type="domain" description="N-acetyltransferase" evidence="5">
    <location>
        <begin position="4"/>
        <end position="151"/>
    </location>
</feature>
<comment type="caution">
    <text evidence="6">The sequence shown here is derived from an EMBL/GenBank/DDBJ whole genome shotgun (WGS) entry which is preliminary data.</text>
</comment>
<feature type="active site" description="Proton acceptor; via carboxylate" evidence="4">
    <location>
        <position position="397"/>
    </location>
</feature>
<keyword evidence="3 4" id="KW-0012">Acyltransferase</keyword>
<dbReference type="InterPro" id="IPR022902">
    <property type="entry name" value="NAcTrfase_Eis"/>
</dbReference>
<feature type="binding site" evidence="4">
    <location>
        <begin position="90"/>
        <end position="95"/>
    </location>
    <ligand>
        <name>acetyl-CoA</name>
        <dbReference type="ChEBI" id="CHEBI:57288"/>
    </ligand>
</feature>
<gene>
    <name evidence="6" type="ORF">MINT15_36620</name>
</gene>
<evidence type="ECO:0000313" key="7">
    <source>
        <dbReference type="Proteomes" id="UP000030848"/>
    </source>
</evidence>
<organism evidence="6 7">
    <name type="scientific">Saccharomonospora viridis</name>
    <dbReference type="NCBI Taxonomy" id="1852"/>
    <lineage>
        <taxon>Bacteria</taxon>
        <taxon>Bacillati</taxon>
        <taxon>Actinomycetota</taxon>
        <taxon>Actinomycetes</taxon>
        <taxon>Pseudonocardiales</taxon>
        <taxon>Pseudonocardiaceae</taxon>
        <taxon>Saccharomonospora</taxon>
    </lineage>
</organism>
<dbReference type="InterPro" id="IPR025559">
    <property type="entry name" value="Eis_dom"/>
</dbReference>
<keyword evidence="2 4" id="KW-0808">Transferase</keyword>
<feature type="active site" description="Proton donor" evidence="4">
    <location>
        <position position="123"/>
    </location>
</feature>
<dbReference type="GO" id="GO:0034069">
    <property type="term" value="F:aminoglycoside N-acetyltransferase activity"/>
    <property type="evidence" value="ECO:0007669"/>
    <property type="project" value="TreeGrafter"/>
</dbReference>
<feature type="binding site" evidence="4">
    <location>
        <begin position="82"/>
        <end position="84"/>
    </location>
    <ligand>
        <name>acetyl-CoA</name>
        <dbReference type="ChEBI" id="CHEBI:57288"/>
    </ligand>
</feature>
<dbReference type="Gene3D" id="3.30.1050.10">
    <property type="entry name" value="SCP2 sterol-binding domain"/>
    <property type="match status" value="1"/>
</dbReference>
<evidence type="ECO:0000256" key="1">
    <source>
        <dbReference type="ARBA" id="ARBA00009213"/>
    </source>
</evidence>
<dbReference type="InterPro" id="IPR036527">
    <property type="entry name" value="SCP2_sterol-bd_dom_sf"/>
</dbReference>
<dbReference type="Pfam" id="PF17668">
    <property type="entry name" value="Acetyltransf_17"/>
    <property type="match status" value="1"/>
</dbReference>
<dbReference type="PANTHER" id="PTHR37817:SF1">
    <property type="entry name" value="N-ACETYLTRANSFERASE EIS"/>
    <property type="match status" value="1"/>
</dbReference>
<dbReference type="Pfam" id="PF13530">
    <property type="entry name" value="SCP2_2"/>
    <property type="match status" value="1"/>
</dbReference>
<dbReference type="GO" id="GO:0030649">
    <property type="term" value="P:aminoglycoside antibiotic catabolic process"/>
    <property type="evidence" value="ECO:0007669"/>
    <property type="project" value="TreeGrafter"/>
</dbReference>
<sequence length="397" mass="44249">MNDVVVRALRDDEFRAAHALFRGALHHVPPTDEQWERLRPVYQPGRVFGAFDEQLIGTARSTDAELVVPGGARIPLAAVTGVGVRVDRTRRGVLTALMRRQLTDLVERGVPAAMLYATEGEIYGRFGYGIATRARSCTVHRRQARLRPEAPTGGPVELLDLDEAERRLPDVYARIPLRPGMMTRSERWWAGLFARLRQSDEPVTTLVHHGADGPDGFAIYQVSRQSGQLGTLRVVDLHTADATAFAGLWRFLLGVDLVETIVAYQRSLEEPLELLFTDPRACETTEVGDEAWLRLVDVEAALRSRTWHGEPLVLEVVDPVLEHNADRYQVGPAGVTRTDQPADARLAVDTLAMMFTGGWRPSTLVDAGRITVRDFEVTPRLDELARTRSTPWCGTFF</sequence>
<dbReference type="RefSeq" id="WP_015786512.1">
    <property type="nucleotide sequence ID" value="NZ_CALJZO010000006.1"/>
</dbReference>
<evidence type="ECO:0000256" key="2">
    <source>
        <dbReference type="ARBA" id="ARBA00022679"/>
    </source>
</evidence>
<dbReference type="SUPFAM" id="SSF55729">
    <property type="entry name" value="Acyl-CoA N-acyltransferases (Nat)"/>
    <property type="match status" value="1"/>
</dbReference>
<dbReference type="Pfam" id="PF13527">
    <property type="entry name" value="Acetyltransf_9"/>
    <property type="match status" value="1"/>
</dbReference>
<accession>A0A837D7A5</accession>
<evidence type="ECO:0000256" key="4">
    <source>
        <dbReference type="HAMAP-Rule" id="MF_01812"/>
    </source>
</evidence>
<protein>
    <submittedName>
        <fullName evidence="6">Acetyltransferase</fullName>
    </submittedName>
</protein>
<dbReference type="Proteomes" id="UP000030848">
    <property type="component" value="Unassembled WGS sequence"/>
</dbReference>
<dbReference type="NCBIfam" id="NF002367">
    <property type="entry name" value="PRK01346.1-4"/>
    <property type="match status" value="1"/>
</dbReference>
<dbReference type="PROSITE" id="PS51186">
    <property type="entry name" value="GNAT"/>
    <property type="match status" value="1"/>
</dbReference>
<dbReference type="EMBL" id="JRZE01000006">
    <property type="protein sequence ID" value="KHF43460.1"/>
    <property type="molecule type" value="Genomic_DNA"/>
</dbReference>
<evidence type="ECO:0000256" key="3">
    <source>
        <dbReference type="ARBA" id="ARBA00023315"/>
    </source>
</evidence>
<name>A0A837D7A5_9PSEU</name>
<dbReference type="AlphaFoldDB" id="A0A837D7A5"/>
<comment type="similarity">
    <text evidence="1 4">Belongs to the acetyltransferase Eis family.</text>
</comment>